<sequence>MNAFLAELGKKLAERWVSLLVVPGALFVALAATGSALGHRHALDRRLLGRAVEELATHYDRRPVSAVLLFVAVLAAAAVVGLLARALGTVVERAWLISGPAWLTGRLVRRRQDRWTIAASRAAAGRAAAAEQAPAGRAAAAEQAASGRAAAAEQAAADRAALAEERNAIALTRPARATWIGDRLRGVGVRVHAQYGLDFPFAWPRLWTLLPEACRNDLIAAREALACAATQSGWGLLYLCLGLVWWPAAAAGAALMLLGWRRGREAAANLADLTEATVDLYAADLALLLGVDLPSGHVTPAVGRQLSERFRKGA</sequence>
<reference evidence="2 3" key="1">
    <citation type="submission" date="2024-06" db="EMBL/GenBank/DDBJ databases">
        <title>The Natural Products Discovery Center: Release of the First 8490 Sequenced Strains for Exploring Actinobacteria Biosynthetic Diversity.</title>
        <authorList>
            <person name="Kalkreuter E."/>
            <person name="Kautsar S.A."/>
            <person name="Yang D."/>
            <person name="Bader C.D."/>
            <person name="Teijaro C.N."/>
            <person name="Fluegel L."/>
            <person name="Davis C.M."/>
            <person name="Simpson J.R."/>
            <person name="Lauterbach L."/>
            <person name="Steele A.D."/>
            <person name="Gui C."/>
            <person name="Meng S."/>
            <person name="Li G."/>
            <person name="Viehrig K."/>
            <person name="Ye F."/>
            <person name="Su P."/>
            <person name="Kiefer A.F."/>
            <person name="Nichols A."/>
            <person name="Cepeda A.J."/>
            <person name="Yan W."/>
            <person name="Fan B."/>
            <person name="Jiang Y."/>
            <person name="Adhikari A."/>
            <person name="Zheng C.-J."/>
            <person name="Schuster L."/>
            <person name="Cowan T.M."/>
            <person name="Smanski M.J."/>
            <person name="Chevrette M.G."/>
            <person name="De Carvalho L.P.S."/>
            <person name="Shen B."/>
        </authorList>
    </citation>
    <scope>NUCLEOTIDE SEQUENCE [LARGE SCALE GENOMIC DNA]</scope>
    <source>
        <strain evidence="2 3">NPDC006337</strain>
    </source>
</reference>
<keyword evidence="1" id="KW-0472">Membrane</keyword>
<organism evidence="2 3">
    <name type="scientific">Streptomyces lavendulocolor</name>
    <dbReference type="NCBI Taxonomy" id="67316"/>
    <lineage>
        <taxon>Bacteria</taxon>
        <taxon>Bacillati</taxon>
        <taxon>Actinomycetota</taxon>
        <taxon>Actinomycetes</taxon>
        <taxon>Kitasatosporales</taxon>
        <taxon>Streptomycetaceae</taxon>
        <taxon>Streptomyces</taxon>
    </lineage>
</organism>
<dbReference type="RefSeq" id="WP_359657228.1">
    <property type="nucleotide sequence ID" value="NZ_JBEXZP010000172.1"/>
</dbReference>
<evidence type="ECO:0000313" key="2">
    <source>
        <dbReference type="EMBL" id="MEU0708305.1"/>
    </source>
</evidence>
<feature type="transmembrane region" description="Helical" evidence="1">
    <location>
        <begin position="20"/>
        <end position="43"/>
    </location>
</feature>
<name>A0ABV2W436_9ACTN</name>
<feature type="transmembrane region" description="Helical" evidence="1">
    <location>
        <begin position="64"/>
        <end position="84"/>
    </location>
</feature>
<gene>
    <name evidence="2" type="ORF">ABZ508_13200</name>
</gene>
<comment type="caution">
    <text evidence="2">The sequence shown here is derived from an EMBL/GenBank/DDBJ whole genome shotgun (WGS) entry which is preliminary data.</text>
</comment>
<proteinExistence type="predicted"/>
<evidence type="ECO:0000313" key="3">
    <source>
        <dbReference type="Proteomes" id="UP001550378"/>
    </source>
</evidence>
<evidence type="ECO:0000256" key="1">
    <source>
        <dbReference type="SAM" id="Phobius"/>
    </source>
</evidence>
<accession>A0ABV2W436</accession>
<dbReference type="EMBL" id="JBEXZR010000009">
    <property type="protein sequence ID" value="MEU0708305.1"/>
    <property type="molecule type" value="Genomic_DNA"/>
</dbReference>
<keyword evidence="3" id="KW-1185">Reference proteome</keyword>
<evidence type="ECO:0008006" key="4">
    <source>
        <dbReference type="Google" id="ProtNLM"/>
    </source>
</evidence>
<keyword evidence="1" id="KW-0812">Transmembrane</keyword>
<protein>
    <recommendedName>
        <fullName evidence="4">Vegetative cell wall protein gp1</fullName>
    </recommendedName>
</protein>
<dbReference type="Proteomes" id="UP001550378">
    <property type="component" value="Unassembled WGS sequence"/>
</dbReference>
<keyword evidence="1" id="KW-1133">Transmembrane helix</keyword>
<feature type="transmembrane region" description="Helical" evidence="1">
    <location>
        <begin position="236"/>
        <end position="260"/>
    </location>
</feature>